<keyword evidence="1" id="KW-0732">Signal</keyword>
<keyword evidence="3" id="KW-1185">Reference proteome</keyword>
<name>A0A433U4N1_ELYCH</name>
<protein>
    <submittedName>
        <fullName evidence="2">Uncharacterized protein</fullName>
    </submittedName>
</protein>
<evidence type="ECO:0000313" key="3">
    <source>
        <dbReference type="Proteomes" id="UP000271974"/>
    </source>
</evidence>
<comment type="caution">
    <text evidence="2">The sequence shown here is derived from an EMBL/GenBank/DDBJ whole genome shotgun (WGS) entry which is preliminary data.</text>
</comment>
<organism evidence="2 3">
    <name type="scientific">Elysia chlorotica</name>
    <name type="common">Eastern emerald elysia</name>
    <name type="synonym">Sea slug</name>
    <dbReference type="NCBI Taxonomy" id="188477"/>
    <lineage>
        <taxon>Eukaryota</taxon>
        <taxon>Metazoa</taxon>
        <taxon>Spiralia</taxon>
        <taxon>Lophotrochozoa</taxon>
        <taxon>Mollusca</taxon>
        <taxon>Gastropoda</taxon>
        <taxon>Heterobranchia</taxon>
        <taxon>Euthyneura</taxon>
        <taxon>Panpulmonata</taxon>
        <taxon>Sacoglossa</taxon>
        <taxon>Placobranchoidea</taxon>
        <taxon>Plakobranchidae</taxon>
        <taxon>Elysia</taxon>
    </lineage>
</organism>
<proteinExistence type="predicted"/>
<dbReference type="EMBL" id="RQTK01000074">
    <property type="protein sequence ID" value="RUS88782.1"/>
    <property type="molecule type" value="Genomic_DNA"/>
</dbReference>
<feature type="signal peptide" evidence="1">
    <location>
        <begin position="1"/>
        <end position="19"/>
    </location>
</feature>
<accession>A0A433U4N1</accession>
<evidence type="ECO:0000313" key="2">
    <source>
        <dbReference type="EMBL" id="RUS88782.1"/>
    </source>
</evidence>
<gene>
    <name evidence="2" type="ORF">EGW08_003499</name>
</gene>
<dbReference type="AlphaFoldDB" id="A0A433U4N1"/>
<dbReference type="Proteomes" id="UP000271974">
    <property type="component" value="Unassembled WGS sequence"/>
</dbReference>
<dbReference type="OrthoDB" id="10365274at2759"/>
<evidence type="ECO:0000256" key="1">
    <source>
        <dbReference type="SAM" id="SignalP"/>
    </source>
</evidence>
<feature type="chain" id="PRO_5018987573" evidence="1">
    <location>
        <begin position="20"/>
        <end position="131"/>
    </location>
</feature>
<sequence length="131" mass="13733">MTNNLSLLIAAALLAVAWATPCTDVCYGTCDVSAEGSRTFLPFFGAFVEPNREGCRAVCAATCNCIDTCGEACGANLASCREMETSGFIHFLWCQAEFTACNAVCGTQCGMTITAGIMSRALNVVLPPPEV</sequence>
<reference evidence="2 3" key="1">
    <citation type="submission" date="2019-01" db="EMBL/GenBank/DDBJ databases">
        <title>A draft genome assembly of the solar-powered sea slug Elysia chlorotica.</title>
        <authorList>
            <person name="Cai H."/>
            <person name="Li Q."/>
            <person name="Fang X."/>
            <person name="Li J."/>
            <person name="Curtis N.E."/>
            <person name="Altenburger A."/>
            <person name="Shibata T."/>
            <person name="Feng M."/>
            <person name="Maeda T."/>
            <person name="Schwartz J.A."/>
            <person name="Shigenobu S."/>
            <person name="Lundholm N."/>
            <person name="Nishiyama T."/>
            <person name="Yang H."/>
            <person name="Hasebe M."/>
            <person name="Li S."/>
            <person name="Pierce S.K."/>
            <person name="Wang J."/>
        </authorList>
    </citation>
    <scope>NUCLEOTIDE SEQUENCE [LARGE SCALE GENOMIC DNA]</scope>
    <source>
        <strain evidence="2">EC2010</strain>
        <tissue evidence="2">Whole organism of an adult</tissue>
    </source>
</reference>